<proteinExistence type="predicted"/>
<dbReference type="OrthoDB" id="8553452at2"/>
<dbReference type="Proteomes" id="UP000001424">
    <property type="component" value="Chromosome"/>
</dbReference>
<gene>
    <name evidence="2" type="ordered locus">CV_2777</name>
</gene>
<dbReference type="AlphaFoldDB" id="Q7NUC3"/>
<evidence type="ECO:0000259" key="1">
    <source>
        <dbReference type="Pfam" id="PF20148"/>
    </source>
</evidence>
<sequence>MVAVVAGTGLGLRNGSLAALGASGQLGAAAFGRGGERVYVNAGNGNLILQHQDEFLAGGLPLGLIRTYNSQGLSGALNTAGSSVHRLAEDSSDTLYAYDAARGLYVSQRSDSGADDTLRGDAQGWT</sequence>
<dbReference type="eggNOG" id="COG3209">
    <property type="taxonomic scope" value="Bacteria"/>
</dbReference>
<dbReference type="HOGENOM" id="CLU_1977617_0_0_4"/>
<organism evidence="2 3">
    <name type="scientific">Chromobacterium violaceum (strain ATCC 12472 / DSM 30191 / JCM 1249 / CCUG 213 / NBRC 12614 / NCIMB 9131 / NCTC 9757 / MK)</name>
    <dbReference type="NCBI Taxonomy" id="243365"/>
    <lineage>
        <taxon>Bacteria</taxon>
        <taxon>Pseudomonadati</taxon>
        <taxon>Pseudomonadota</taxon>
        <taxon>Betaproteobacteria</taxon>
        <taxon>Neisseriales</taxon>
        <taxon>Chromobacteriaceae</taxon>
        <taxon>Chromobacterium</taxon>
    </lineage>
</organism>
<dbReference type="InterPro" id="IPR045351">
    <property type="entry name" value="DUF6531"/>
</dbReference>
<dbReference type="RefSeq" id="WP_011136324.1">
    <property type="nucleotide sequence ID" value="NC_005085.1"/>
</dbReference>
<keyword evidence="3" id="KW-1185">Reference proteome</keyword>
<dbReference type="KEGG" id="cvi:CV_2777"/>
<evidence type="ECO:0000313" key="3">
    <source>
        <dbReference type="Proteomes" id="UP000001424"/>
    </source>
</evidence>
<reference evidence="2 3" key="1">
    <citation type="journal article" date="2003" name="Proc. Natl. Acad. Sci. U.S.A.">
        <title>The complete genome sequence of Chromobacterium violaceum reveals remarkable and exploitable bacterial adaptability.</title>
        <authorList>
            <person name="Vasconcelos A.T.R."/>
            <person name="de Almeida D.F."/>
            <person name="Almeida F.C."/>
            <person name="de Almeida L.G.P."/>
            <person name="de Almeida R."/>
            <person name="Goncalves J.A.A."/>
            <person name="Andrade E.M."/>
            <person name="Antonio R.V."/>
            <person name="Araripe J."/>
            <person name="de Araujo M.F.F."/>
            <person name="Filho S.A."/>
            <person name="Azevedo V."/>
            <person name="Batista A.J."/>
            <person name="Bataus L.A.M."/>
            <person name="Batista J.S."/>
            <person name="Belo A."/>
            <person name="vander Berg C."/>
            <person name="Blamey J."/>
            <person name="Bogo M."/>
            <person name="Bonato S."/>
            <person name="Bordignon J."/>
            <person name="Brito C.A."/>
            <person name="Brocchi M."/>
            <person name="Burity H.A."/>
            <person name="Camargo A.A."/>
            <person name="Cardoso D.D.P."/>
            <person name="Carneiro N.P."/>
            <person name="Carraro D.M."/>
            <person name="Carvalho C.M.B."/>
            <person name="Cascardo J.C.M."/>
            <person name="Cavada B.S."/>
            <person name="Chueire L.M.O."/>
            <person name="Pasa T.B.C."/>
            <person name="Duran N."/>
            <person name="Fagundes N."/>
            <person name="Falcao C.L."/>
            <person name="Fantinatti F."/>
            <person name="Farias I.P."/>
            <person name="Felipe M.S.S."/>
            <person name="Ferrari L.P."/>
            <person name="Ferro J.A."/>
            <person name="Ferro M.I.T."/>
            <person name="Franco G.R."/>
            <person name="Freitas N.S.A."/>
            <person name="Furlan L.R."/>
            <person name="Gazzinelli R.T."/>
            <person name="Gomes E.A."/>
            <person name="Goncalves P.R."/>
            <person name="Grangeiro T.B."/>
            <person name="Grattapaglia D."/>
            <person name="Grisard E.C."/>
            <person name="Guimaraes C.T."/>
            <person name="Hanna E.S."/>
            <person name="Hungria M."/>
            <person name="Jardim S.N."/>
            <person name="Laurino J."/>
            <person name="Leoi L.C.T."/>
            <person name="Fassarella L."/>
            <person name="Lima A."/>
            <person name="Loureiro M.F."/>
            <person name="Lyra M.C.P."/>
            <person name="Macedo M."/>
            <person name="Madeira H.M.F."/>
            <person name="Manfio G.P."/>
            <person name="Maranhao A.Q."/>
            <person name="Martins W.S."/>
            <person name="di Mauro S.M.Z."/>
            <person name="de Medeiros S.R.B."/>
            <person name="Meissner R.D.V."/>
            <person name="Menck C.F.M."/>
            <person name="Moreira M.A.M."/>
            <person name="Nascimento F.F."/>
            <person name="Nicolas M.F."/>
            <person name="Oliveira J.G."/>
            <person name="Oliveira S.C."/>
            <person name="Paixao R.F.C."/>
            <person name="Parente J.A."/>
            <person name="Pedrosa F.O."/>
            <person name="Pena S.J.D."/>
            <person name="Perreira J.O."/>
            <person name="Perreira M."/>
            <person name="Pinto L.S.R.C."/>
            <person name="Pinto L.S."/>
            <person name="Porto J.I.R."/>
            <person name="Potrich D.P."/>
            <person name="Neto C.E.R."/>
            <person name="Reis A.M.M."/>
            <person name="Rigo L.U."/>
            <person name="Rondinelli E."/>
            <person name="dos Santos E.B.P."/>
            <person name="Santos F.R."/>
            <person name="Schneider M.P.C."/>
            <person name="Seuanez H.N."/>
            <person name="Silva A.M.R."/>
            <person name="da Silva A.L.C."/>
            <person name="Silva D.W."/>
            <person name="Silva R."/>
            <person name="Simoes I.C."/>
            <person name="Simon D."/>
            <person name="Soares C.M.A."/>
            <person name="Soares R.B.A."/>
            <person name="Souza E.M."/>
            <person name="Souza K.R.L."/>
            <person name="Souza R.C."/>
            <person name="Steffens M.B.R."/>
            <person name="Steindel M."/>
            <person name="Teixeira S.R."/>
            <person name="Urmenyi T."/>
            <person name="Vettore A."/>
            <person name="Wassem R."/>
            <person name="Zaha A."/>
            <person name="Simpson A.J.G."/>
        </authorList>
    </citation>
    <scope>NUCLEOTIDE SEQUENCE [LARGE SCALE GENOMIC DNA]</scope>
    <source>
        <strain evidence="3">ATCC 12472 / DSM 30191 / JCM 1249 / NBRC 12614 / NCIMB 9131 / NCTC 9757</strain>
    </source>
</reference>
<protein>
    <recommendedName>
        <fullName evidence="1">DUF6531 domain-containing protein</fullName>
    </recommendedName>
</protein>
<evidence type="ECO:0000313" key="2">
    <source>
        <dbReference type="EMBL" id="AAQ60445.1"/>
    </source>
</evidence>
<name>Q7NUC3_CHRVO</name>
<accession>Q7NUC3</accession>
<dbReference type="EMBL" id="AE016825">
    <property type="protein sequence ID" value="AAQ60445.1"/>
    <property type="molecule type" value="Genomic_DNA"/>
</dbReference>
<dbReference type="Pfam" id="PF20148">
    <property type="entry name" value="DUF6531"/>
    <property type="match status" value="1"/>
</dbReference>
<dbReference type="STRING" id="243365.CV_2777"/>
<feature type="domain" description="DUF6531" evidence="1">
    <location>
        <begin position="40"/>
        <end position="72"/>
    </location>
</feature>